<feature type="transmembrane region" description="Helical" evidence="1">
    <location>
        <begin position="108"/>
        <end position="127"/>
    </location>
</feature>
<keyword evidence="1" id="KW-0472">Membrane</keyword>
<name>A0AAJ5WV70_9BACT</name>
<feature type="transmembrane region" description="Helical" evidence="1">
    <location>
        <begin position="42"/>
        <end position="63"/>
    </location>
</feature>
<dbReference type="EMBL" id="CP119311">
    <property type="protein sequence ID" value="WEK37390.1"/>
    <property type="molecule type" value="Genomic_DNA"/>
</dbReference>
<accession>A0AAJ5WV70</accession>
<gene>
    <name evidence="2" type="ORF">P0Y53_07745</name>
</gene>
<dbReference type="Proteomes" id="UP001220610">
    <property type="component" value="Chromosome"/>
</dbReference>
<organism evidence="2 3">
    <name type="scientific">Candidatus Pseudobacter hemicellulosilyticus</name>
    <dbReference type="NCBI Taxonomy" id="3121375"/>
    <lineage>
        <taxon>Bacteria</taxon>
        <taxon>Pseudomonadati</taxon>
        <taxon>Bacteroidota</taxon>
        <taxon>Chitinophagia</taxon>
        <taxon>Chitinophagales</taxon>
        <taxon>Chitinophagaceae</taxon>
        <taxon>Pseudobacter</taxon>
    </lineage>
</organism>
<keyword evidence="1" id="KW-0812">Transmembrane</keyword>
<protein>
    <submittedName>
        <fullName evidence="2">Uncharacterized protein</fullName>
    </submittedName>
</protein>
<evidence type="ECO:0000313" key="2">
    <source>
        <dbReference type="EMBL" id="WEK37390.1"/>
    </source>
</evidence>
<evidence type="ECO:0000313" key="3">
    <source>
        <dbReference type="Proteomes" id="UP001220610"/>
    </source>
</evidence>
<keyword evidence="1" id="KW-1133">Transmembrane helix</keyword>
<feature type="transmembrane region" description="Helical" evidence="1">
    <location>
        <begin position="75"/>
        <end position="102"/>
    </location>
</feature>
<evidence type="ECO:0000256" key="1">
    <source>
        <dbReference type="SAM" id="Phobius"/>
    </source>
</evidence>
<proteinExistence type="predicted"/>
<sequence>MKVFLAALKTWALMVGVAAGCSSLGCLIWEEPSIYSLLPGYFVFLFAGMFLGSPLFLLLLVLINQLKSMPYTFRVSILWLWIWLVLASVAFYLLLAYMSGIYKTDADLLSRVITVVVIAELVAIPLCRNMLRCIYTIGHPPDAKPETNN</sequence>
<dbReference type="AlphaFoldDB" id="A0AAJ5WV70"/>
<reference evidence="2" key="1">
    <citation type="submission" date="2023-03" db="EMBL/GenBank/DDBJ databases">
        <title>Andean soil-derived lignocellulolytic bacterial consortium as a source of novel taxa and putative plastic-active enzymes.</title>
        <authorList>
            <person name="Diaz-Garcia L."/>
            <person name="Chuvochina M."/>
            <person name="Feuerriegel G."/>
            <person name="Bunk B."/>
            <person name="Sproer C."/>
            <person name="Streit W.R."/>
            <person name="Rodriguez L.M."/>
            <person name="Overmann J."/>
            <person name="Jimenez D.J."/>
        </authorList>
    </citation>
    <scope>NUCLEOTIDE SEQUENCE</scope>
    <source>
        <strain evidence="2">MAG 7</strain>
    </source>
</reference>
<dbReference type="PROSITE" id="PS51257">
    <property type="entry name" value="PROKAR_LIPOPROTEIN"/>
    <property type="match status" value="1"/>
</dbReference>